<feature type="compositionally biased region" description="Polar residues" evidence="1">
    <location>
        <begin position="173"/>
        <end position="187"/>
    </location>
</feature>
<sequence length="387" mass="42193">MASHITVLSEPSPAPEEPYDAETASENEEVDQLADAEEEVPSSPEVAKEFRLPGTSLFPSDVVDRVTQSHGATHTVGMSREASYVLSIATEDFIKRLVRGAYEEAQGERRNVINYHDVAATTQQYQELFFLQETIPQPMALTDALRASEQREKELMNEDPAIAPEAPADVPSTYISSGYASSKTRPTVAQGHPPAHQSHQSHPPSQAQTPIHTPSHQAHTAPHQGHQAHTSSHQAHSRATNGRAKRAEDDPYARRHPYREDVYQHAPPMNQYPPTMNGNANGHALPPVPPPQQRARPPVPLAPSASASPAPMPPHEYGVHGERGTGGPSEPPSRASQEIQDQPYVVPQPLDRRASRSSMGLDALMNPTTTEGFADVDHGRTIYSQDS</sequence>
<dbReference type="AlphaFoldDB" id="D8PZS7"/>
<protein>
    <submittedName>
        <fullName evidence="2">Uncharacterized protein</fullName>
    </submittedName>
</protein>
<dbReference type="EMBL" id="GL377304">
    <property type="protein sequence ID" value="EFI99494.1"/>
    <property type="molecule type" value="Genomic_DNA"/>
</dbReference>
<feature type="compositionally biased region" description="Low complexity" evidence="1">
    <location>
        <begin position="192"/>
        <end position="208"/>
    </location>
</feature>
<feature type="region of interest" description="Disordered" evidence="1">
    <location>
        <begin position="1"/>
        <end position="49"/>
    </location>
</feature>
<dbReference type="eggNOG" id="KOG1657">
    <property type="taxonomic scope" value="Eukaryota"/>
</dbReference>
<dbReference type="GO" id="GO:0046982">
    <property type="term" value="F:protein heterodimerization activity"/>
    <property type="evidence" value="ECO:0007669"/>
    <property type="project" value="InterPro"/>
</dbReference>
<name>D8PZS7_SCHCM</name>
<feature type="compositionally biased region" description="Acidic residues" evidence="1">
    <location>
        <begin position="17"/>
        <end position="40"/>
    </location>
</feature>
<reference evidence="2 3" key="1">
    <citation type="journal article" date="2010" name="Nat. Biotechnol.">
        <title>Genome sequence of the model mushroom Schizophyllum commune.</title>
        <authorList>
            <person name="Ohm R.A."/>
            <person name="de Jong J.F."/>
            <person name="Lugones L.G."/>
            <person name="Aerts A."/>
            <person name="Kothe E."/>
            <person name="Stajich J.E."/>
            <person name="de Vries R.P."/>
            <person name="Record E."/>
            <person name="Levasseur A."/>
            <person name="Baker S.E."/>
            <person name="Bartholomew K.A."/>
            <person name="Coutinho P.M."/>
            <person name="Erdmann S."/>
            <person name="Fowler T.J."/>
            <person name="Gathman A.C."/>
            <person name="Lombard V."/>
            <person name="Henrissat B."/>
            <person name="Knabe N."/>
            <person name="Kuees U."/>
            <person name="Lilly W.W."/>
            <person name="Lindquist E."/>
            <person name="Lucas S."/>
            <person name="Magnuson J.K."/>
            <person name="Piumi F."/>
            <person name="Raudaskoski M."/>
            <person name="Salamov A."/>
            <person name="Schmutz J."/>
            <person name="Schwarze F.W.M.R."/>
            <person name="vanKuyk P.A."/>
            <person name="Horton J.S."/>
            <person name="Grigoriev I.V."/>
            <person name="Woesten H.A.B."/>
        </authorList>
    </citation>
    <scope>NUCLEOTIDE SEQUENCE [LARGE SCALE GENOMIC DNA]</scope>
    <source>
        <strain evidence="3">H4-8 / FGSC 9210</strain>
    </source>
</reference>
<feature type="compositionally biased region" description="Low complexity" evidence="1">
    <location>
        <begin position="158"/>
        <end position="171"/>
    </location>
</feature>
<dbReference type="OMA" id="HYADMAM"/>
<feature type="compositionally biased region" description="Basic and acidic residues" evidence="1">
    <location>
        <begin position="245"/>
        <end position="263"/>
    </location>
</feature>
<dbReference type="OrthoDB" id="636685at2759"/>
<dbReference type="VEuPathDB" id="FungiDB:SCHCODRAFT_02676239"/>
<dbReference type="GeneID" id="9586377"/>
<feature type="compositionally biased region" description="Low complexity" evidence="1">
    <location>
        <begin position="223"/>
        <end position="239"/>
    </location>
</feature>
<dbReference type="SUPFAM" id="SSF47113">
    <property type="entry name" value="Histone-fold"/>
    <property type="match status" value="1"/>
</dbReference>
<feature type="compositionally biased region" description="Polar residues" evidence="1">
    <location>
        <begin position="209"/>
        <end position="218"/>
    </location>
</feature>
<dbReference type="RefSeq" id="XP_003034397.1">
    <property type="nucleotide sequence ID" value="XM_003034351.1"/>
</dbReference>
<evidence type="ECO:0000313" key="2">
    <source>
        <dbReference type="EMBL" id="EFI99494.1"/>
    </source>
</evidence>
<evidence type="ECO:0000313" key="3">
    <source>
        <dbReference type="Proteomes" id="UP000007431"/>
    </source>
</evidence>
<evidence type="ECO:0000256" key="1">
    <source>
        <dbReference type="SAM" id="MobiDB-lite"/>
    </source>
</evidence>
<dbReference type="InParanoid" id="D8PZS7"/>
<feature type="region of interest" description="Disordered" evidence="1">
    <location>
        <begin position="149"/>
        <end position="387"/>
    </location>
</feature>
<dbReference type="Gene3D" id="1.10.20.10">
    <property type="entry name" value="Histone, subunit A"/>
    <property type="match status" value="1"/>
</dbReference>
<feature type="compositionally biased region" description="Pro residues" evidence="1">
    <location>
        <begin position="286"/>
        <end position="301"/>
    </location>
</feature>
<dbReference type="KEGG" id="scm:SCHCO_02676239"/>
<dbReference type="STRING" id="578458.D8PZS7"/>
<proteinExistence type="predicted"/>
<dbReference type="InterPro" id="IPR009072">
    <property type="entry name" value="Histone-fold"/>
</dbReference>
<accession>D8PZS7</accession>
<organism evidence="3">
    <name type="scientific">Schizophyllum commune (strain H4-8 / FGSC 9210)</name>
    <name type="common">Split gill fungus</name>
    <dbReference type="NCBI Taxonomy" id="578458"/>
    <lineage>
        <taxon>Eukaryota</taxon>
        <taxon>Fungi</taxon>
        <taxon>Dikarya</taxon>
        <taxon>Basidiomycota</taxon>
        <taxon>Agaricomycotina</taxon>
        <taxon>Agaricomycetes</taxon>
        <taxon>Agaricomycetidae</taxon>
        <taxon>Agaricales</taxon>
        <taxon>Schizophyllaceae</taxon>
        <taxon>Schizophyllum</taxon>
    </lineage>
</organism>
<keyword evidence="3" id="KW-1185">Reference proteome</keyword>
<gene>
    <name evidence="2" type="ORF">SCHCODRAFT_233399</name>
</gene>
<dbReference type="Proteomes" id="UP000007431">
    <property type="component" value="Unassembled WGS sequence"/>
</dbReference>
<dbReference type="HOGENOM" id="CLU_714011_0_0_1"/>